<feature type="domain" description="Chromo" evidence="10">
    <location>
        <begin position="268"/>
        <end position="328"/>
    </location>
</feature>
<keyword evidence="7" id="KW-0862">Zinc</keyword>
<proteinExistence type="predicted"/>
<dbReference type="PANTHER" id="PTHR46223:SF3">
    <property type="entry name" value="HISTONE-LYSINE N-METHYLTRANSFERASE SET-23"/>
    <property type="match status" value="1"/>
</dbReference>
<dbReference type="PANTHER" id="PTHR46223">
    <property type="entry name" value="HISTONE-LYSINE N-METHYLTRANSFERASE SUV39H"/>
    <property type="match status" value="1"/>
</dbReference>
<keyword evidence="6" id="KW-0479">Metal-binding</keyword>
<evidence type="ECO:0000256" key="8">
    <source>
        <dbReference type="ARBA" id="ARBA00023328"/>
    </source>
</evidence>
<evidence type="ECO:0000256" key="4">
    <source>
        <dbReference type="ARBA" id="ARBA00022679"/>
    </source>
</evidence>
<evidence type="ECO:0000256" key="5">
    <source>
        <dbReference type="ARBA" id="ARBA00022691"/>
    </source>
</evidence>
<dbReference type="InterPro" id="IPR046341">
    <property type="entry name" value="SET_dom_sf"/>
</dbReference>
<evidence type="ECO:0000259" key="11">
    <source>
        <dbReference type="PROSITE" id="PS50280"/>
    </source>
</evidence>
<dbReference type="GO" id="GO:0046872">
    <property type="term" value="F:metal ion binding"/>
    <property type="evidence" value="ECO:0007669"/>
    <property type="project" value="UniProtKB-KW"/>
</dbReference>
<accession>A0A3P7DJM2</accession>
<dbReference type="Proteomes" id="UP000270924">
    <property type="component" value="Unassembled WGS sequence"/>
</dbReference>
<evidence type="ECO:0000256" key="2">
    <source>
        <dbReference type="ARBA" id="ARBA00022454"/>
    </source>
</evidence>
<reference evidence="12 13" key="1">
    <citation type="submission" date="2018-11" db="EMBL/GenBank/DDBJ databases">
        <authorList>
            <consortium name="Pathogen Informatics"/>
        </authorList>
    </citation>
    <scope>NUCLEOTIDE SEQUENCE [LARGE SCALE GENOMIC DNA]</scope>
</reference>
<dbReference type="InterPro" id="IPR016197">
    <property type="entry name" value="Chromo-like_dom_sf"/>
</dbReference>
<evidence type="ECO:0000256" key="3">
    <source>
        <dbReference type="ARBA" id="ARBA00022603"/>
    </source>
</evidence>
<comment type="subcellular location">
    <subcellularLocation>
        <location evidence="1">Chromosome</location>
        <location evidence="1">Centromere</location>
    </subcellularLocation>
</comment>
<dbReference type="PROSITE" id="PS50280">
    <property type="entry name" value="SET"/>
    <property type="match status" value="1"/>
</dbReference>
<keyword evidence="13" id="KW-1185">Reference proteome</keyword>
<dbReference type="OrthoDB" id="5846691at2759"/>
<evidence type="ECO:0000256" key="6">
    <source>
        <dbReference type="ARBA" id="ARBA00022723"/>
    </source>
</evidence>
<keyword evidence="5" id="KW-0949">S-adenosyl-L-methionine</keyword>
<dbReference type="AlphaFoldDB" id="A0A3P7DJM2"/>
<dbReference type="InterPro" id="IPR001214">
    <property type="entry name" value="SET_dom"/>
</dbReference>
<dbReference type="InterPro" id="IPR050973">
    <property type="entry name" value="H3K9_Histone-Lys_N-MTase"/>
</dbReference>
<keyword evidence="2" id="KW-0158">Chromosome</keyword>
<evidence type="ECO:0000256" key="9">
    <source>
        <dbReference type="SAM" id="MobiDB-lite"/>
    </source>
</evidence>
<dbReference type="SUPFAM" id="SSF82199">
    <property type="entry name" value="SET domain"/>
    <property type="match status" value="1"/>
</dbReference>
<dbReference type="EMBL" id="UYWW01000894">
    <property type="protein sequence ID" value="VDM09533.1"/>
    <property type="molecule type" value="Genomic_DNA"/>
</dbReference>
<dbReference type="OMA" id="YITANKW"/>
<dbReference type="SMART" id="SM00298">
    <property type="entry name" value="CHROMO"/>
    <property type="match status" value="1"/>
</dbReference>
<dbReference type="GO" id="GO:0008168">
    <property type="term" value="F:methyltransferase activity"/>
    <property type="evidence" value="ECO:0007669"/>
    <property type="project" value="UniProtKB-KW"/>
</dbReference>
<keyword evidence="4" id="KW-0808">Transferase</keyword>
<evidence type="ECO:0000313" key="13">
    <source>
        <dbReference type="Proteomes" id="UP000270924"/>
    </source>
</evidence>
<name>A0A3P7DJM2_WUCBA</name>
<evidence type="ECO:0000256" key="7">
    <source>
        <dbReference type="ARBA" id="ARBA00022833"/>
    </source>
</evidence>
<evidence type="ECO:0008006" key="14">
    <source>
        <dbReference type="Google" id="ProtNLM"/>
    </source>
</evidence>
<dbReference type="SUPFAM" id="SSF54160">
    <property type="entry name" value="Chromo domain-like"/>
    <property type="match status" value="1"/>
</dbReference>
<sequence length="644" mass="75008">MTEKTMENESISENLKYSSNRAIVSQKKIKEVRARQKSEAPQNSAYCFRHYSRARQITFINELAVSKSAATNRRRKWFEIHPWPKSPVGEDDRYYGIQTNQKSAKVQVNRENEQYLKSVMISGSDLYQKYGLIIDENDCSETISEAVQGGLPRKELSLLRIMQNKEALMVSKMRQKRLPLQSYEKREASSHYFISWKHKQKYSSSPDIFERDSSSDVLDSHNLNSGLTSEEWSSLSTALQIVGDESYESSDDEQEPVIDFGRDENGMYEVERILAKKRLKNGRWLYYIKWVGWPYKRSSWQARSTFGNMSETIEEFHDRERALSVVVRHEQQWSELRKVSQLHSLMRWENEINTILRQNGQQILYIHNDVDYTRRRRDFKYITANKWSAEAEACMNSMDCTLERCTCETRKCGSGENCCPAIGKSKFYYTKYRRIRSSFYKMLSEDLIVECYACRCSDDCPTKIIQNGRRYKVAIVRTETRGWGIFALEDIPSNVFVVEYVGEVLTIAEGDSRYDSMYQFELNGYNEIKYLIDAKYYGNEAAFINHSCDPNLVAVRVRVECLDQFHRIGLFSKCRISRGQELTLNYFDGKYKPKTILTPEEGSMECSCGALNCIRYWPRLSENAVDDSGSDEDDKENSFATSGL</sequence>
<evidence type="ECO:0000313" key="12">
    <source>
        <dbReference type="EMBL" id="VDM09533.1"/>
    </source>
</evidence>
<dbReference type="InterPro" id="IPR023780">
    <property type="entry name" value="Chromo_domain"/>
</dbReference>
<feature type="domain" description="SET" evidence="11">
    <location>
        <begin position="471"/>
        <end position="587"/>
    </location>
</feature>
<organism evidence="12 13">
    <name type="scientific">Wuchereria bancrofti</name>
    <dbReference type="NCBI Taxonomy" id="6293"/>
    <lineage>
        <taxon>Eukaryota</taxon>
        <taxon>Metazoa</taxon>
        <taxon>Ecdysozoa</taxon>
        <taxon>Nematoda</taxon>
        <taxon>Chromadorea</taxon>
        <taxon>Rhabditida</taxon>
        <taxon>Spirurina</taxon>
        <taxon>Spiruromorpha</taxon>
        <taxon>Filarioidea</taxon>
        <taxon>Onchocercidae</taxon>
        <taxon>Wuchereria</taxon>
    </lineage>
</organism>
<protein>
    <recommendedName>
        <fullName evidence="14">Histone-lysine N-methyltransferase</fullName>
    </recommendedName>
</protein>
<evidence type="ECO:0000256" key="1">
    <source>
        <dbReference type="ARBA" id="ARBA00004584"/>
    </source>
</evidence>
<dbReference type="CDD" id="cd00024">
    <property type="entry name" value="CD_CSD"/>
    <property type="match status" value="1"/>
</dbReference>
<keyword evidence="3" id="KW-0489">Methyltransferase</keyword>
<dbReference type="GO" id="GO:0000775">
    <property type="term" value="C:chromosome, centromeric region"/>
    <property type="evidence" value="ECO:0007669"/>
    <property type="project" value="UniProtKB-SubCell"/>
</dbReference>
<dbReference type="InterPro" id="IPR000953">
    <property type="entry name" value="Chromo/chromo_shadow_dom"/>
</dbReference>
<dbReference type="PROSITE" id="PS50013">
    <property type="entry name" value="CHROMO_2"/>
    <property type="match status" value="1"/>
</dbReference>
<dbReference type="InParanoid" id="A0A3P7DJM2"/>
<dbReference type="Gene3D" id="2.40.50.40">
    <property type="match status" value="1"/>
</dbReference>
<dbReference type="Pfam" id="PF00856">
    <property type="entry name" value="SET"/>
    <property type="match status" value="1"/>
</dbReference>
<dbReference type="SMART" id="SM00317">
    <property type="entry name" value="SET"/>
    <property type="match status" value="1"/>
</dbReference>
<dbReference type="Pfam" id="PF00385">
    <property type="entry name" value="Chromo"/>
    <property type="match status" value="1"/>
</dbReference>
<dbReference type="GO" id="GO:0032259">
    <property type="term" value="P:methylation"/>
    <property type="evidence" value="ECO:0007669"/>
    <property type="project" value="UniProtKB-KW"/>
</dbReference>
<evidence type="ECO:0000259" key="10">
    <source>
        <dbReference type="PROSITE" id="PS50013"/>
    </source>
</evidence>
<feature type="compositionally biased region" description="Acidic residues" evidence="9">
    <location>
        <begin position="624"/>
        <end position="635"/>
    </location>
</feature>
<feature type="region of interest" description="Disordered" evidence="9">
    <location>
        <begin position="624"/>
        <end position="644"/>
    </location>
</feature>
<dbReference type="Gene3D" id="2.170.270.10">
    <property type="entry name" value="SET domain"/>
    <property type="match status" value="1"/>
</dbReference>
<gene>
    <name evidence="12" type="ORF">WBA_LOCUS2919</name>
</gene>
<keyword evidence="8" id="KW-0137">Centromere</keyword>